<name>A0ABS8GFN2_9ALTE</name>
<dbReference type="EMBL" id="JAJEWP010000006">
    <property type="protein sequence ID" value="MCC2618001.1"/>
    <property type="molecule type" value="Genomic_DNA"/>
</dbReference>
<organism evidence="1 2">
    <name type="scientific">Fluctibacter halophilus</name>
    <dbReference type="NCBI Taxonomy" id="226011"/>
    <lineage>
        <taxon>Bacteria</taxon>
        <taxon>Pseudomonadati</taxon>
        <taxon>Pseudomonadota</taxon>
        <taxon>Gammaproteobacteria</taxon>
        <taxon>Alteromonadales</taxon>
        <taxon>Alteromonadaceae</taxon>
        <taxon>Fluctibacter</taxon>
    </lineage>
</organism>
<dbReference type="Proteomes" id="UP001520878">
    <property type="component" value="Unassembled WGS sequence"/>
</dbReference>
<gene>
    <name evidence="1" type="ORF">LJ739_17235</name>
</gene>
<proteinExistence type="predicted"/>
<evidence type="ECO:0008006" key="3">
    <source>
        <dbReference type="Google" id="ProtNLM"/>
    </source>
</evidence>
<sequence>MSRAPLQWTTLLSALLLMVAVQVSLVTTTRQAQAPNTVSVASPPAQLSAPRLQALCHHNEQPLATLPVSTFASTTTPVIAKLPRHPWPIQSRLNRLFSLVSCAYFKSALRHSS</sequence>
<comment type="caution">
    <text evidence="1">The sequence shown here is derived from an EMBL/GenBank/DDBJ whole genome shotgun (WGS) entry which is preliminary data.</text>
</comment>
<keyword evidence="2" id="KW-1185">Reference proteome</keyword>
<reference evidence="1 2" key="1">
    <citation type="submission" date="2021-10" db="EMBL/GenBank/DDBJ databases">
        <title>Draft genome of Aestuariibacter halophilus JC2043.</title>
        <authorList>
            <person name="Emsley S.A."/>
            <person name="Pfannmuller K.M."/>
            <person name="Ushijima B."/>
            <person name="Saw J.H."/>
            <person name="Videau P."/>
        </authorList>
    </citation>
    <scope>NUCLEOTIDE SEQUENCE [LARGE SCALE GENOMIC DNA]</scope>
    <source>
        <strain evidence="1 2">JC2043</strain>
    </source>
</reference>
<accession>A0ABS8GFN2</accession>
<evidence type="ECO:0000313" key="1">
    <source>
        <dbReference type="EMBL" id="MCC2618001.1"/>
    </source>
</evidence>
<dbReference type="RefSeq" id="WP_229162454.1">
    <property type="nucleotide sequence ID" value="NZ_JAJEWP010000006.1"/>
</dbReference>
<evidence type="ECO:0000313" key="2">
    <source>
        <dbReference type="Proteomes" id="UP001520878"/>
    </source>
</evidence>
<protein>
    <recommendedName>
        <fullName evidence="3">Secreted protein</fullName>
    </recommendedName>
</protein>